<organism evidence="1 3">
    <name type="scientific">Pedobacter hiemivivus</name>
    <dbReference type="NCBI Taxonomy" id="2530454"/>
    <lineage>
        <taxon>Bacteria</taxon>
        <taxon>Pseudomonadati</taxon>
        <taxon>Bacteroidota</taxon>
        <taxon>Sphingobacteriia</taxon>
        <taxon>Sphingobacteriales</taxon>
        <taxon>Sphingobacteriaceae</taxon>
        <taxon>Pedobacter</taxon>
    </lineage>
</organism>
<keyword evidence="3" id="KW-1185">Reference proteome</keyword>
<dbReference type="SUPFAM" id="SSF89372">
    <property type="entry name" value="Fucose-specific lectin"/>
    <property type="match status" value="1"/>
</dbReference>
<proteinExistence type="predicted"/>
<dbReference type="EMBL" id="SWDX01000005">
    <property type="protein sequence ID" value="TKC60095.1"/>
    <property type="molecule type" value="Genomic_DNA"/>
</dbReference>
<dbReference type="Proteomes" id="UP000309594">
    <property type="component" value="Unassembled WGS sequence"/>
</dbReference>
<evidence type="ECO:0000313" key="2">
    <source>
        <dbReference type="EMBL" id="TKC60095.1"/>
    </source>
</evidence>
<protein>
    <recommendedName>
        <fullName evidence="5">DUF5018 domain-containing protein</fullName>
    </recommendedName>
</protein>
<evidence type="ECO:0000313" key="3">
    <source>
        <dbReference type="Proteomes" id="UP000291117"/>
    </source>
</evidence>
<name>A0A4R0NGP9_9SPHI</name>
<dbReference type="RefSeq" id="WP_131608260.1">
    <property type="nucleotide sequence ID" value="NZ_SJSM01000003.1"/>
</dbReference>
<accession>A0A4U1G8E4</accession>
<accession>A0A4R0NGP9</accession>
<dbReference type="AlphaFoldDB" id="A0A4R0NGP9"/>
<dbReference type="Gene3D" id="2.60.40.2340">
    <property type="match status" value="2"/>
</dbReference>
<evidence type="ECO:0008006" key="5">
    <source>
        <dbReference type="Google" id="ProtNLM"/>
    </source>
</evidence>
<reference evidence="2 4" key="2">
    <citation type="submission" date="2019-04" db="EMBL/GenBank/DDBJ databases">
        <title>Pedobacter sp. RP-1-16 sp. nov., isolated from Arctic soil.</title>
        <authorList>
            <person name="Dahal R.H."/>
            <person name="Kim D.-U."/>
        </authorList>
    </citation>
    <scope>NUCLEOTIDE SEQUENCE [LARGE SCALE GENOMIC DNA]</scope>
    <source>
        <strain evidence="2 4">RP-1-16</strain>
    </source>
</reference>
<sequence length="584" mass="63929">MKTIKNITTLFLLIVVGLNSGCKKDPVMYGKGIESFKFIVKGASNTETEYPGVISGDEIIVALPTEIDVTNLKASFTIDNPRTIVQVDAKVQESGISEQDFSQPISYKVKAEDKSTRSYSVRIEKKIALQSFGFFKADNPGVLEEDYQAVIRGLTIDISVHETIDLTKLVARFQTTTGSTLKVGPINQESKVTSNNFGNPVVYSFTDAGLPAPLNFNVQLSFIGPKWWIIGEKSIVPFKTNGIKLAIHPFSKMPYVTYYKGPSDDAGVTVPDSLRRVGVISYNGTGWENLGKVTGISPGKADEPVIDFGEEGTPYLGYKDYFNSDERATVKKYVNDTWINVGTERFTPMKADKYSFAIGENNQPIIALSIQTTPGFTRRSLYVSNYTNGIWGNVTPATANPLLIACRIFRGLNGKTYLAILDRSSNVSMFKLVGNTWQPVGPVGFRASDGLPGYTSVIGAVATDGTAYIGFQTVSSSQRLNRIMKFNGTNWVEIGSAGSSQDQDEKYALAIAPDGKLYFAYANTTGLYMRTLNTITNNWNTPRIVISGKVNAFDMKVASDGIPYLALSANSDGRISVYKYTNTK</sequence>
<reference evidence="1 3" key="1">
    <citation type="submission" date="2019-02" db="EMBL/GenBank/DDBJ databases">
        <title>Pedobacter sp. RP-3-8 sp. nov., isolated from Arctic soil.</title>
        <authorList>
            <person name="Dahal R.H."/>
        </authorList>
    </citation>
    <scope>NUCLEOTIDE SEQUENCE [LARGE SCALE GENOMIC DNA]</scope>
    <source>
        <strain evidence="1 3">RP-3-8</strain>
    </source>
</reference>
<dbReference type="EMBL" id="SJSM01000003">
    <property type="protein sequence ID" value="TCC97904.1"/>
    <property type="molecule type" value="Genomic_DNA"/>
</dbReference>
<comment type="caution">
    <text evidence="1">The sequence shown here is derived from an EMBL/GenBank/DDBJ whole genome shotgun (WGS) entry which is preliminary data.</text>
</comment>
<dbReference type="Proteomes" id="UP000291117">
    <property type="component" value="Unassembled WGS sequence"/>
</dbReference>
<dbReference type="OrthoDB" id="789014at2"/>
<gene>
    <name evidence="1" type="ORF">EZ444_08315</name>
    <name evidence="2" type="ORF">FBD94_14350</name>
</gene>
<evidence type="ECO:0000313" key="1">
    <source>
        <dbReference type="EMBL" id="TCC97904.1"/>
    </source>
</evidence>
<evidence type="ECO:0000313" key="4">
    <source>
        <dbReference type="Proteomes" id="UP000309594"/>
    </source>
</evidence>